<organism evidence="3 4">
    <name type="scientific">Pelomonas caseinilytica</name>
    <dbReference type="NCBI Taxonomy" id="2906763"/>
    <lineage>
        <taxon>Bacteria</taxon>
        <taxon>Pseudomonadati</taxon>
        <taxon>Pseudomonadota</taxon>
        <taxon>Betaproteobacteria</taxon>
        <taxon>Burkholderiales</taxon>
        <taxon>Sphaerotilaceae</taxon>
        <taxon>Roseateles</taxon>
    </lineage>
</organism>
<gene>
    <name evidence="3" type="ORF">LXT12_17480</name>
</gene>
<dbReference type="PANTHER" id="PTHR31061">
    <property type="entry name" value="LD22376P"/>
    <property type="match status" value="1"/>
</dbReference>
<accession>A0ABS8XH69</accession>
<evidence type="ECO:0000313" key="3">
    <source>
        <dbReference type="EMBL" id="MCE4539045.1"/>
    </source>
</evidence>
<evidence type="ECO:0000256" key="1">
    <source>
        <dbReference type="SAM" id="Phobius"/>
    </source>
</evidence>
<evidence type="ECO:0000313" key="4">
    <source>
        <dbReference type="Proteomes" id="UP001201463"/>
    </source>
</evidence>
<feature type="transmembrane region" description="Helical" evidence="1">
    <location>
        <begin position="86"/>
        <end position="106"/>
    </location>
</feature>
<evidence type="ECO:0000259" key="2">
    <source>
        <dbReference type="Pfam" id="PF07786"/>
    </source>
</evidence>
<feature type="transmembrane region" description="Helical" evidence="1">
    <location>
        <begin position="48"/>
        <end position="65"/>
    </location>
</feature>
<sequence length="377" mass="41058">MKDRLLSLDAFRGLAIGAMLLVNNPGDWAHVYPPLLHAHWNGWTFTDWVFPFFVFIAGMSMAISLGRRAQAGADRPALMARTARRALGIVAIGLALNLIPGFDLATLRIPGVLQRLGLCALLSAPIVLWCRPRGVALWAAGLMAVYAAVQLLVPVPDADGVVHTGLLEPGKDAGAWLDRLLLDGHLWKTARTWDPEGLLSTLPAVASQLLGVLAGHVLLSARQPAEKAMTWVVAGLASLWLGQVLDTVLMPINKSLWTPSFVFAMAGWALLVFAVFYWLLDASPRPLERERWARRAHPLVVLGMNALFLFALSGLLAKALIFIKLADGHSLGAALYQPILALGLAPENASLLRAVLFVLAMYAVAWAMYRKHWFVKL</sequence>
<keyword evidence="1" id="KW-0472">Membrane</keyword>
<comment type="caution">
    <text evidence="3">The sequence shown here is derived from an EMBL/GenBank/DDBJ whole genome shotgun (WGS) entry which is preliminary data.</text>
</comment>
<protein>
    <submittedName>
        <fullName evidence="3">Heparan-alpha-glucosaminide N-acetyltransferase domain-containing protein</fullName>
    </submittedName>
</protein>
<feature type="transmembrane region" description="Helical" evidence="1">
    <location>
        <begin position="112"/>
        <end position="130"/>
    </location>
</feature>
<feature type="transmembrane region" description="Helical" evidence="1">
    <location>
        <begin position="197"/>
        <end position="219"/>
    </location>
</feature>
<feature type="domain" description="Heparan-alpha-glucosaminide N-acetyltransferase catalytic" evidence="2">
    <location>
        <begin position="4"/>
        <end position="162"/>
    </location>
</feature>
<dbReference type="InterPro" id="IPR012429">
    <property type="entry name" value="HGSNAT_cat"/>
</dbReference>
<keyword evidence="1" id="KW-0812">Transmembrane</keyword>
<keyword evidence="4" id="KW-1185">Reference proteome</keyword>
<name>A0ABS8XH69_9BURK</name>
<dbReference type="Pfam" id="PF07786">
    <property type="entry name" value="HGSNAT_cat"/>
    <property type="match status" value="1"/>
</dbReference>
<dbReference type="RefSeq" id="WP_233393564.1">
    <property type="nucleotide sequence ID" value="NZ_JAJTWT010000007.1"/>
</dbReference>
<dbReference type="PANTHER" id="PTHR31061:SF24">
    <property type="entry name" value="LD22376P"/>
    <property type="match status" value="1"/>
</dbReference>
<feature type="transmembrane region" description="Helical" evidence="1">
    <location>
        <begin position="231"/>
        <end position="250"/>
    </location>
</feature>
<feature type="transmembrane region" description="Helical" evidence="1">
    <location>
        <begin position="350"/>
        <end position="369"/>
    </location>
</feature>
<proteinExistence type="predicted"/>
<feature type="transmembrane region" description="Helical" evidence="1">
    <location>
        <begin position="299"/>
        <end position="323"/>
    </location>
</feature>
<dbReference type="Proteomes" id="UP001201463">
    <property type="component" value="Unassembled WGS sequence"/>
</dbReference>
<feature type="transmembrane region" description="Helical" evidence="1">
    <location>
        <begin position="135"/>
        <end position="153"/>
    </location>
</feature>
<feature type="transmembrane region" description="Helical" evidence="1">
    <location>
        <begin position="256"/>
        <end position="279"/>
    </location>
</feature>
<keyword evidence="1" id="KW-1133">Transmembrane helix</keyword>
<dbReference type="EMBL" id="JAJTWT010000007">
    <property type="protein sequence ID" value="MCE4539045.1"/>
    <property type="molecule type" value="Genomic_DNA"/>
</dbReference>
<reference evidence="3 4" key="1">
    <citation type="submission" date="2021-12" db="EMBL/GenBank/DDBJ databases">
        <title>Genome seq of p7.</title>
        <authorList>
            <person name="Seo T."/>
        </authorList>
    </citation>
    <scope>NUCLEOTIDE SEQUENCE [LARGE SCALE GENOMIC DNA]</scope>
    <source>
        <strain evidence="3 4">P7</strain>
    </source>
</reference>